<feature type="transmembrane region" description="Helical" evidence="1">
    <location>
        <begin position="292"/>
        <end position="311"/>
    </location>
</feature>
<organism evidence="2 3">
    <name type="scientific">Subtercola boreus</name>
    <dbReference type="NCBI Taxonomy" id="120213"/>
    <lineage>
        <taxon>Bacteria</taxon>
        <taxon>Bacillati</taxon>
        <taxon>Actinomycetota</taxon>
        <taxon>Actinomycetes</taxon>
        <taxon>Micrococcales</taxon>
        <taxon>Microbacteriaceae</taxon>
        <taxon>Subtercola</taxon>
    </lineage>
</organism>
<feature type="transmembrane region" description="Helical" evidence="1">
    <location>
        <begin position="38"/>
        <end position="65"/>
    </location>
</feature>
<evidence type="ECO:0000313" key="2">
    <source>
        <dbReference type="EMBL" id="RFA25691.1"/>
    </source>
</evidence>
<protein>
    <submittedName>
        <fullName evidence="2">Uncharacterized protein</fullName>
    </submittedName>
</protein>
<feature type="transmembrane region" description="Helical" evidence="1">
    <location>
        <begin position="252"/>
        <end position="272"/>
    </location>
</feature>
<feature type="transmembrane region" description="Helical" evidence="1">
    <location>
        <begin position="77"/>
        <end position="99"/>
    </location>
</feature>
<gene>
    <name evidence="2" type="ORF">B7R25_13355</name>
</gene>
<keyword evidence="1" id="KW-0812">Transmembrane</keyword>
<reference evidence="2 3" key="1">
    <citation type="submission" date="2017-04" db="EMBL/GenBank/DDBJ databases">
        <title>Comparative genome analysis of Subtercola boreus.</title>
        <authorList>
            <person name="Cho Y.-J."/>
            <person name="Cho A."/>
            <person name="Kim O.-S."/>
            <person name="Lee J.-I."/>
        </authorList>
    </citation>
    <scope>NUCLEOTIDE SEQUENCE [LARGE SCALE GENOMIC DNA]</scope>
    <source>
        <strain evidence="2 3">P28004</strain>
    </source>
</reference>
<feature type="transmembrane region" description="Helical" evidence="1">
    <location>
        <begin position="150"/>
        <end position="176"/>
    </location>
</feature>
<feature type="transmembrane region" description="Helical" evidence="1">
    <location>
        <begin position="188"/>
        <end position="211"/>
    </location>
</feature>
<evidence type="ECO:0000313" key="3">
    <source>
        <dbReference type="Proteomes" id="UP000257080"/>
    </source>
</evidence>
<dbReference type="RefSeq" id="WP_116419448.1">
    <property type="nucleotide sequence ID" value="NZ_NBXC01000025.1"/>
</dbReference>
<dbReference type="AlphaFoldDB" id="A0A3E0W8E2"/>
<dbReference type="Proteomes" id="UP000257080">
    <property type="component" value="Unassembled WGS sequence"/>
</dbReference>
<comment type="caution">
    <text evidence="2">The sequence shown here is derived from an EMBL/GenBank/DDBJ whole genome shotgun (WGS) entry which is preliminary data.</text>
</comment>
<feature type="transmembrane region" description="Helical" evidence="1">
    <location>
        <begin position="7"/>
        <end position="26"/>
    </location>
</feature>
<keyword evidence="1" id="KW-0472">Membrane</keyword>
<proteinExistence type="predicted"/>
<dbReference type="OrthoDB" id="5018437at2"/>
<feature type="transmembrane region" description="Helical" evidence="1">
    <location>
        <begin position="105"/>
        <end position="129"/>
    </location>
</feature>
<accession>A0A3E0W8E2</accession>
<dbReference type="EMBL" id="NBXE01000030">
    <property type="protein sequence ID" value="RFA25691.1"/>
    <property type="molecule type" value="Genomic_DNA"/>
</dbReference>
<evidence type="ECO:0000256" key="1">
    <source>
        <dbReference type="SAM" id="Phobius"/>
    </source>
</evidence>
<keyword evidence="1" id="KW-1133">Transmembrane helix</keyword>
<name>A0A3E0W8E2_9MICO</name>
<sequence>MRVVAYILTIVIATALMLGGTLVVAFNTPRPLTGSTLAIALAVGAISVFIYGPVLLGSLTAYWNVRRSDDAKRYFRRFTLVVLGLDVLGVAAIILYSVITGAPLWIPVLFIVVAAVLMVAARLVGPWLLRRDEARPHPKDDWRPIEHREIMRKIVIIAATFAGFLVIGLVVFGAVLQARADLSGFGRALLTSAQFASIASAFAGIIVSLPLNRQLRSITDRDLGLTRKFGMVVLRRKSIELDDRETTLATKYAAVMSVILSFQIGYFVLLYLGLGLGQVQSIASGRTSPFAIGLPLFLVVALLVLVPLLVVRIRRARRYAAEHAHLLTDAPGPVAS</sequence>